<comment type="similarity">
    <text evidence="3">Belongs to the flavokinase family.</text>
</comment>
<keyword evidence="9" id="KW-0547">Nucleotide-binding</keyword>
<feature type="domain" description="Riboflavin kinase" evidence="12">
    <location>
        <begin position="38"/>
        <end position="180"/>
    </location>
</feature>
<dbReference type="SUPFAM" id="SSF82114">
    <property type="entry name" value="Riboflavin kinase-like"/>
    <property type="match status" value="1"/>
</dbReference>
<evidence type="ECO:0000313" key="13">
    <source>
        <dbReference type="EMBL" id="KAF9468974.1"/>
    </source>
</evidence>
<gene>
    <name evidence="13" type="ORF">BDZ94DRAFT_1245075</name>
</gene>
<keyword evidence="14" id="KW-1185">Reference proteome</keyword>
<evidence type="ECO:0000256" key="4">
    <source>
        <dbReference type="ARBA" id="ARBA00012105"/>
    </source>
</evidence>
<dbReference type="GO" id="GO:0005524">
    <property type="term" value="F:ATP binding"/>
    <property type="evidence" value="ECO:0007669"/>
    <property type="project" value="UniProtKB-KW"/>
</dbReference>
<evidence type="ECO:0000256" key="5">
    <source>
        <dbReference type="ARBA" id="ARBA00017394"/>
    </source>
</evidence>
<dbReference type="GO" id="GO:0008531">
    <property type="term" value="F:riboflavin kinase activity"/>
    <property type="evidence" value="ECO:0007669"/>
    <property type="project" value="UniProtKB-EC"/>
</dbReference>
<organism evidence="13 14">
    <name type="scientific">Collybia nuda</name>
    <dbReference type="NCBI Taxonomy" id="64659"/>
    <lineage>
        <taxon>Eukaryota</taxon>
        <taxon>Fungi</taxon>
        <taxon>Dikarya</taxon>
        <taxon>Basidiomycota</taxon>
        <taxon>Agaricomycotina</taxon>
        <taxon>Agaricomycetes</taxon>
        <taxon>Agaricomycetidae</taxon>
        <taxon>Agaricales</taxon>
        <taxon>Tricholomatineae</taxon>
        <taxon>Clitocybaceae</taxon>
        <taxon>Collybia</taxon>
    </lineage>
</organism>
<evidence type="ECO:0000256" key="3">
    <source>
        <dbReference type="ARBA" id="ARBA00010108"/>
    </source>
</evidence>
<dbReference type="Gene3D" id="2.40.30.30">
    <property type="entry name" value="Riboflavin kinase-like"/>
    <property type="match status" value="1"/>
</dbReference>
<dbReference type="PANTHER" id="PTHR22749">
    <property type="entry name" value="RIBOFLAVIN KINASE/FMN ADENYLYLTRANSFERASE"/>
    <property type="match status" value="1"/>
</dbReference>
<dbReference type="OrthoDB" id="276388at2759"/>
<comment type="pathway">
    <text evidence="2">Cofactor biosynthesis; FMN biosynthesis; FMN from riboflavin (ATP route): step 1/1.</text>
</comment>
<dbReference type="InterPro" id="IPR023465">
    <property type="entry name" value="Riboflavin_kinase_dom_sf"/>
</dbReference>
<dbReference type="SMART" id="SM00904">
    <property type="entry name" value="Flavokinase"/>
    <property type="match status" value="1"/>
</dbReference>
<dbReference type="EMBL" id="MU150231">
    <property type="protein sequence ID" value="KAF9468974.1"/>
    <property type="molecule type" value="Genomic_DNA"/>
</dbReference>
<dbReference type="Proteomes" id="UP000807353">
    <property type="component" value="Unassembled WGS sequence"/>
</dbReference>
<dbReference type="GO" id="GO:0009398">
    <property type="term" value="P:FMN biosynthetic process"/>
    <property type="evidence" value="ECO:0007669"/>
    <property type="project" value="TreeGrafter"/>
</dbReference>
<evidence type="ECO:0000256" key="2">
    <source>
        <dbReference type="ARBA" id="ARBA00005201"/>
    </source>
</evidence>
<evidence type="ECO:0000256" key="11">
    <source>
        <dbReference type="ARBA" id="ARBA00029960"/>
    </source>
</evidence>
<evidence type="ECO:0000313" key="14">
    <source>
        <dbReference type="Proteomes" id="UP000807353"/>
    </source>
</evidence>
<evidence type="ECO:0000259" key="12">
    <source>
        <dbReference type="SMART" id="SM00904"/>
    </source>
</evidence>
<keyword evidence="10" id="KW-0067">ATP-binding</keyword>
<dbReference type="GO" id="GO:0009231">
    <property type="term" value="P:riboflavin biosynthetic process"/>
    <property type="evidence" value="ECO:0007669"/>
    <property type="project" value="InterPro"/>
</dbReference>
<evidence type="ECO:0000256" key="7">
    <source>
        <dbReference type="ARBA" id="ARBA00022643"/>
    </source>
</evidence>
<name>A0A9P5YHY7_9AGAR</name>
<evidence type="ECO:0000256" key="6">
    <source>
        <dbReference type="ARBA" id="ARBA00022630"/>
    </source>
</evidence>
<evidence type="ECO:0000256" key="10">
    <source>
        <dbReference type="ARBA" id="ARBA00022840"/>
    </source>
</evidence>
<keyword evidence="13" id="KW-0418">Kinase</keyword>
<evidence type="ECO:0000256" key="1">
    <source>
        <dbReference type="ARBA" id="ARBA00003572"/>
    </source>
</evidence>
<sequence length="199" mass="22133">MGETAAIVATQDVRPPAPIRTDEFRTIRPQIVGPEAPEPPFPIALHGPVQRGFGRGGKDLGCPTANLPDESITPISTVAKTGVYYGYAQVIPPKGGKPVLRPEDTKVLPMVMSLGWNPFYKNERLTAEIHILHEFQSDFYGVEMKGLVLGYIRPELDYTSRDALIDDINVDKLVALNSLDRSEYRKFEKDPHFDLGIMD</sequence>
<keyword evidence="7" id="KW-0288">FMN</keyword>
<evidence type="ECO:0000256" key="8">
    <source>
        <dbReference type="ARBA" id="ARBA00022679"/>
    </source>
</evidence>
<proteinExistence type="inferred from homology"/>
<reference evidence="13" key="1">
    <citation type="submission" date="2020-11" db="EMBL/GenBank/DDBJ databases">
        <authorList>
            <consortium name="DOE Joint Genome Institute"/>
            <person name="Ahrendt S."/>
            <person name="Riley R."/>
            <person name="Andreopoulos W."/>
            <person name="Labutti K."/>
            <person name="Pangilinan J."/>
            <person name="Ruiz-Duenas F.J."/>
            <person name="Barrasa J.M."/>
            <person name="Sanchez-Garcia M."/>
            <person name="Camarero S."/>
            <person name="Miyauchi S."/>
            <person name="Serrano A."/>
            <person name="Linde D."/>
            <person name="Babiker R."/>
            <person name="Drula E."/>
            <person name="Ayuso-Fernandez I."/>
            <person name="Pacheco R."/>
            <person name="Padilla G."/>
            <person name="Ferreira P."/>
            <person name="Barriuso J."/>
            <person name="Kellner H."/>
            <person name="Castanera R."/>
            <person name="Alfaro M."/>
            <person name="Ramirez L."/>
            <person name="Pisabarro A.G."/>
            <person name="Kuo A."/>
            <person name="Tritt A."/>
            <person name="Lipzen A."/>
            <person name="He G."/>
            <person name="Yan M."/>
            <person name="Ng V."/>
            <person name="Cullen D."/>
            <person name="Martin F."/>
            <person name="Rosso M.-N."/>
            <person name="Henrissat B."/>
            <person name="Hibbett D."/>
            <person name="Martinez A.T."/>
            <person name="Grigoriev I.V."/>
        </authorList>
    </citation>
    <scope>NUCLEOTIDE SEQUENCE</scope>
    <source>
        <strain evidence="13">CBS 247.69</strain>
    </source>
</reference>
<dbReference type="InterPro" id="IPR023468">
    <property type="entry name" value="Riboflavin_kinase"/>
</dbReference>
<comment type="function">
    <text evidence="1">Catalyzes the phosphorylation of riboflavin (vitamin B2) to form flavin mononucleotide (FMN) coenzyme.</text>
</comment>
<keyword evidence="8" id="KW-0808">Transferase</keyword>
<evidence type="ECO:0000256" key="9">
    <source>
        <dbReference type="ARBA" id="ARBA00022741"/>
    </source>
</evidence>
<dbReference type="GO" id="GO:0005739">
    <property type="term" value="C:mitochondrion"/>
    <property type="evidence" value="ECO:0007669"/>
    <property type="project" value="TreeGrafter"/>
</dbReference>
<dbReference type="EC" id="2.7.1.26" evidence="4"/>
<dbReference type="InterPro" id="IPR015865">
    <property type="entry name" value="Riboflavin_kinase_bac/euk"/>
</dbReference>
<dbReference type="AlphaFoldDB" id="A0A9P5YHY7"/>
<keyword evidence="6" id="KW-0285">Flavoprotein</keyword>
<accession>A0A9P5YHY7</accession>
<comment type="caution">
    <text evidence="13">The sequence shown here is derived from an EMBL/GenBank/DDBJ whole genome shotgun (WGS) entry which is preliminary data.</text>
</comment>
<dbReference type="PANTHER" id="PTHR22749:SF6">
    <property type="entry name" value="RIBOFLAVIN KINASE"/>
    <property type="match status" value="1"/>
</dbReference>
<protein>
    <recommendedName>
        <fullName evidence="5">Riboflavin kinase</fullName>
        <ecNumber evidence="4">2.7.1.26</ecNumber>
    </recommendedName>
    <alternativeName>
        <fullName evidence="11">Flavin mononucleotide kinase 1</fullName>
    </alternativeName>
</protein>
<dbReference type="Pfam" id="PF01687">
    <property type="entry name" value="Flavokinase"/>
    <property type="match status" value="1"/>
</dbReference>